<evidence type="ECO:0000313" key="1">
    <source>
        <dbReference type="EMBL" id="MEY8772994.1"/>
    </source>
</evidence>
<evidence type="ECO:0000313" key="2">
    <source>
        <dbReference type="Proteomes" id="UP001565243"/>
    </source>
</evidence>
<reference evidence="1 2" key="1">
    <citation type="submission" date="2024-07" db="EMBL/GenBank/DDBJ databases">
        <authorList>
            <person name="Hebao G."/>
        </authorList>
    </citation>
    <scope>NUCLEOTIDE SEQUENCE [LARGE SCALE GENOMIC DNA]</scope>
    <source>
        <strain evidence="1 2">ACCC 02193</strain>
    </source>
</reference>
<dbReference type="Proteomes" id="UP001565243">
    <property type="component" value="Unassembled WGS sequence"/>
</dbReference>
<accession>A0ABV4EDZ9</accession>
<organism evidence="1 2">
    <name type="scientific">Erwinia aeris</name>
    <dbReference type="NCBI Taxonomy" id="3239803"/>
    <lineage>
        <taxon>Bacteria</taxon>
        <taxon>Pseudomonadati</taxon>
        <taxon>Pseudomonadota</taxon>
        <taxon>Gammaproteobacteria</taxon>
        <taxon>Enterobacterales</taxon>
        <taxon>Erwiniaceae</taxon>
        <taxon>Erwinia</taxon>
    </lineage>
</organism>
<dbReference type="EMBL" id="JBGFFX010000017">
    <property type="protein sequence ID" value="MEY8772994.1"/>
    <property type="molecule type" value="Genomic_DNA"/>
</dbReference>
<proteinExistence type="predicted"/>
<comment type="caution">
    <text evidence="1">The sequence shown here is derived from an EMBL/GenBank/DDBJ whole genome shotgun (WGS) entry which is preliminary data.</text>
</comment>
<name>A0ABV4EDZ9_9GAMM</name>
<dbReference type="RefSeq" id="WP_337016458.1">
    <property type="nucleotide sequence ID" value="NZ_JBGFFX010000017.1"/>
</dbReference>
<sequence length="91" mass="10353">MGTPKRFFTRLELIDMADQLGYELKMTSNRMLILVNKNDPDCWGTVMDLNTGKPAVGFRHYDIVGWERALPENIRRIVDLSGGQKKLGNGQ</sequence>
<keyword evidence="2" id="KW-1185">Reference proteome</keyword>
<protein>
    <submittedName>
        <fullName evidence="1">Uncharacterized protein</fullName>
    </submittedName>
</protein>
<gene>
    <name evidence="1" type="ORF">AB6T85_21520</name>
</gene>